<dbReference type="InterPro" id="IPR024655">
    <property type="entry name" value="Asl1_glyco_hydro_catalytic"/>
</dbReference>
<accession>A0ABR3A022</accession>
<proteinExistence type="predicted"/>
<keyword evidence="1" id="KW-0472">Membrane</keyword>
<sequence length="301" mass="33338">MCRFCLDGVSLRLVPDRASIVLKEVRIKAQPSYGDLYYQLRLSSLFTMFMVKALVFLLPLAALATPLENRAANPKRGIAYPQEVAPPLNRIPSGSAISWEYNWGKPAPGGLPSGIQHIPMQWDERDIDNLVNQIGSARVLLGFNEPERGDQAAISPGDAANLWKNKIMKVSSSVRLGGPAVSAGPQGQQWLRDFFSACNGGCRVDFLPIHWYGEGAQNFNQYVTDMRNMFNLPIWVTEFAPTGGDVAAFMRDTTRFLDGQSFVERYAWFAYAPNPFRGLSSGLLDGNNNLNNLGNIYINNA</sequence>
<dbReference type="EMBL" id="JBBXMP010000031">
    <property type="protein sequence ID" value="KAL0066875.1"/>
    <property type="molecule type" value="Genomic_DNA"/>
</dbReference>
<keyword evidence="1" id="KW-1133">Transmembrane helix</keyword>
<evidence type="ECO:0000259" key="2">
    <source>
        <dbReference type="Pfam" id="PF11790"/>
    </source>
</evidence>
<gene>
    <name evidence="3" type="ORF">AAF712_006070</name>
</gene>
<name>A0ABR3A022_9AGAR</name>
<dbReference type="InterPro" id="IPR053183">
    <property type="entry name" value="ASL1"/>
</dbReference>
<feature type="domain" description="Asl1-like glycosyl hydrolase catalytic" evidence="2">
    <location>
        <begin position="92"/>
        <end position="297"/>
    </location>
</feature>
<evidence type="ECO:0000313" key="3">
    <source>
        <dbReference type="EMBL" id="KAL0066875.1"/>
    </source>
</evidence>
<dbReference type="Gene3D" id="3.20.20.80">
    <property type="entry name" value="Glycosidases"/>
    <property type="match status" value="1"/>
</dbReference>
<feature type="transmembrane region" description="Helical" evidence="1">
    <location>
        <begin position="45"/>
        <end position="67"/>
    </location>
</feature>
<dbReference type="Pfam" id="PF11790">
    <property type="entry name" value="Glyco_hydro_cc"/>
    <property type="match status" value="1"/>
</dbReference>
<evidence type="ECO:0000313" key="4">
    <source>
        <dbReference type="Proteomes" id="UP001437256"/>
    </source>
</evidence>
<dbReference type="Proteomes" id="UP001437256">
    <property type="component" value="Unassembled WGS sequence"/>
</dbReference>
<keyword evidence="1" id="KW-0812">Transmembrane</keyword>
<dbReference type="PANTHER" id="PTHR34154">
    <property type="entry name" value="ALKALI-SENSITIVE LINKAGE PROTEIN 1"/>
    <property type="match status" value="1"/>
</dbReference>
<comment type="caution">
    <text evidence="3">The sequence shown here is derived from an EMBL/GenBank/DDBJ whole genome shotgun (WGS) entry which is preliminary data.</text>
</comment>
<dbReference type="SUPFAM" id="SSF51445">
    <property type="entry name" value="(Trans)glycosidases"/>
    <property type="match status" value="1"/>
</dbReference>
<keyword evidence="4" id="KW-1185">Reference proteome</keyword>
<organism evidence="3 4">
    <name type="scientific">Marasmius tenuissimus</name>
    <dbReference type="NCBI Taxonomy" id="585030"/>
    <lineage>
        <taxon>Eukaryota</taxon>
        <taxon>Fungi</taxon>
        <taxon>Dikarya</taxon>
        <taxon>Basidiomycota</taxon>
        <taxon>Agaricomycotina</taxon>
        <taxon>Agaricomycetes</taxon>
        <taxon>Agaricomycetidae</taxon>
        <taxon>Agaricales</taxon>
        <taxon>Marasmiineae</taxon>
        <taxon>Marasmiaceae</taxon>
        <taxon>Marasmius</taxon>
    </lineage>
</organism>
<protein>
    <recommendedName>
        <fullName evidence="2">Asl1-like glycosyl hydrolase catalytic domain-containing protein</fullName>
    </recommendedName>
</protein>
<dbReference type="InterPro" id="IPR017853">
    <property type="entry name" value="GH"/>
</dbReference>
<reference evidence="3 4" key="1">
    <citation type="submission" date="2024-05" db="EMBL/GenBank/DDBJ databases">
        <title>A draft genome resource for the thread blight pathogen Marasmius tenuissimus strain MS-2.</title>
        <authorList>
            <person name="Yulfo-Soto G.E."/>
            <person name="Baruah I.K."/>
            <person name="Amoako-Attah I."/>
            <person name="Bukari Y."/>
            <person name="Meinhardt L.W."/>
            <person name="Bailey B.A."/>
            <person name="Cohen S.P."/>
        </authorList>
    </citation>
    <scope>NUCLEOTIDE SEQUENCE [LARGE SCALE GENOMIC DNA]</scope>
    <source>
        <strain evidence="3 4">MS-2</strain>
    </source>
</reference>
<evidence type="ECO:0000256" key="1">
    <source>
        <dbReference type="SAM" id="Phobius"/>
    </source>
</evidence>
<dbReference type="PANTHER" id="PTHR34154:SF3">
    <property type="entry name" value="ALKALI-SENSITIVE LINKAGE PROTEIN 1"/>
    <property type="match status" value="1"/>
</dbReference>